<dbReference type="EMBL" id="QQOH01000002">
    <property type="protein sequence ID" value="RDE22516.1"/>
    <property type="molecule type" value="Genomic_DNA"/>
</dbReference>
<keyword evidence="1" id="KW-0175">Coiled coil</keyword>
<evidence type="ECO:0000313" key="4">
    <source>
        <dbReference type="Proteomes" id="UP000253769"/>
    </source>
</evidence>
<evidence type="ECO:0000256" key="2">
    <source>
        <dbReference type="SAM" id="SignalP"/>
    </source>
</evidence>
<dbReference type="RefSeq" id="WP_114695145.1">
    <property type="nucleotide sequence ID" value="NZ_QQOH01000002.1"/>
</dbReference>
<feature type="chain" id="PRO_5017018003" description="Lipoprotein" evidence="2">
    <location>
        <begin position="23"/>
        <end position="213"/>
    </location>
</feature>
<feature type="signal peptide" evidence="2">
    <location>
        <begin position="1"/>
        <end position="22"/>
    </location>
</feature>
<keyword evidence="4" id="KW-1185">Reference proteome</keyword>
<keyword evidence="2" id="KW-0732">Signal</keyword>
<dbReference type="AlphaFoldDB" id="A0A369WPM2"/>
<comment type="caution">
    <text evidence="3">The sequence shown here is derived from an EMBL/GenBank/DDBJ whole genome shotgun (WGS) entry which is preliminary data.</text>
</comment>
<dbReference type="PROSITE" id="PS51257">
    <property type="entry name" value="PROKAR_LIPOPROTEIN"/>
    <property type="match status" value="1"/>
</dbReference>
<reference evidence="3 4" key="1">
    <citation type="submission" date="2018-07" db="EMBL/GenBank/DDBJ databases">
        <title>Motiliproteus coralliicola sp. nov., a bacterium isolated from Coral.</title>
        <authorList>
            <person name="Wang G."/>
        </authorList>
    </citation>
    <scope>NUCLEOTIDE SEQUENCE [LARGE SCALE GENOMIC DNA]</scope>
    <source>
        <strain evidence="3 4">C34</strain>
    </source>
</reference>
<sequence length="213" mass="24193">MLRAALLFLSVLLLSGCGPSYEEEYKATLAELQSVKTQLAEAQRKLSAADNENRSKIYLLVRRAQNHIGDEDFDREVIVKVQQEMKLLLESYRQLNSNSDLTAITATFYTDKLNLLLQLRRDSGIAYDRQYNACLSDLDSQGKKTELSTMLCEVQADAARRKPKQQLLANLMAFKVLGDLLQDARQNDTPTTSLELEQRYKAELNKQLEKLAS</sequence>
<gene>
    <name evidence="3" type="ORF">DV711_07935</name>
</gene>
<proteinExistence type="predicted"/>
<dbReference type="Proteomes" id="UP000253769">
    <property type="component" value="Unassembled WGS sequence"/>
</dbReference>
<evidence type="ECO:0000256" key="1">
    <source>
        <dbReference type="SAM" id="Coils"/>
    </source>
</evidence>
<name>A0A369WPM2_9GAMM</name>
<feature type="coiled-coil region" evidence="1">
    <location>
        <begin position="25"/>
        <end position="52"/>
    </location>
</feature>
<accession>A0A369WPM2</accession>
<organism evidence="3 4">
    <name type="scientific">Motiliproteus coralliicola</name>
    <dbReference type="NCBI Taxonomy" id="2283196"/>
    <lineage>
        <taxon>Bacteria</taxon>
        <taxon>Pseudomonadati</taxon>
        <taxon>Pseudomonadota</taxon>
        <taxon>Gammaproteobacteria</taxon>
        <taxon>Oceanospirillales</taxon>
        <taxon>Oceanospirillaceae</taxon>
        <taxon>Motiliproteus</taxon>
    </lineage>
</organism>
<dbReference type="OrthoDB" id="9855764at2"/>
<evidence type="ECO:0000313" key="3">
    <source>
        <dbReference type="EMBL" id="RDE22516.1"/>
    </source>
</evidence>
<evidence type="ECO:0008006" key="5">
    <source>
        <dbReference type="Google" id="ProtNLM"/>
    </source>
</evidence>
<protein>
    <recommendedName>
        <fullName evidence="5">Lipoprotein</fullName>
    </recommendedName>
</protein>